<evidence type="ECO:0000256" key="1">
    <source>
        <dbReference type="ARBA" id="ARBA00004123"/>
    </source>
</evidence>
<reference evidence="14" key="1">
    <citation type="submission" date="2019-09" db="EMBL/GenBank/DDBJ databases">
        <title>Draft genome information of white flower Hibiscus syriacus.</title>
        <authorList>
            <person name="Kim Y.-M."/>
        </authorList>
    </citation>
    <scope>NUCLEOTIDE SEQUENCE [LARGE SCALE GENOMIC DNA]</scope>
    <source>
        <strain evidence="14">YM2019G1</strain>
    </source>
</reference>
<dbReference type="GO" id="GO:0016020">
    <property type="term" value="C:membrane"/>
    <property type="evidence" value="ECO:0007669"/>
    <property type="project" value="UniProtKB-SubCell"/>
</dbReference>
<comment type="subcellular location">
    <subcellularLocation>
        <location evidence="2">Membrane</location>
        <topology evidence="2">Single-pass membrane protein</topology>
    </subcellularLocation>
    <subcellularLocation>
        <location evidence="1">Nucleus</location>
    </subcellularLocation>
</comment>
<sequence>MDVISLNSLPIGIRFRPTDEELIDCYLRSKINGERVNEVGVIREIDVCKCEPWDLPDLSVIKSRDPEWFFFCPLDRKYPNGSRLNRATGAGYWKATGKDRKIKSGSSLIGMKKTLVFYTGRAPKGKRTNWIMHEYRTTLDELDGTKPGQNPFVICRLFKKQDETIEDINGNFVDPGTSSHTEDVQSEFDVPRDKPAGEVKAEKVPSSSETCLEGLDNKMMYHLGGQLVEMAPAEVDAVGEALNHFYDPMMEPLDWQLFSPLHLQIKGEGAPWMLDHVGNDFSGVEFEYGTNENDAYSSHFKTSDDYYSGDWGCQKNLIKERETPNPLAFGMDGGSYCESDADVVQVTHGTSNDDRGVPLEVKATAHDIKVSCDGEFYNVLNSNGESSNHVSATCNIDTAPVAGIKIRSRTRRSQPKIENSITQGTASRRFKLQVHPRFEEKKDDSKPIVTKDVKAVGDNAARGTIMMDEPEEISIFDSSRKNVSRLKSKISVCEKVLNRWLKRFSARRQQKSFSTIMFRVFAVMLVLFIVLVSTLNVL</sequence>
<comment type="caution">
    <text evidence="14">The sequence shown here is derived from an EMBL/GenBank/DDBJ whole genome shotgun (WGS) entry which is preliminary data.</text>
</comment>
<keyword evidence="9" id="KW-0804">Transcription</keyword>
<keyword evidence="4 12" id="KW-1133">Transmembrane helix</keyword>
<evidence type="ECO:0000256" key="10">
    <source>
        <dbReference type="ARBA" id="ARBA00023242"/>
    </source>
</evidence>
<keyword evidence="5" id="KW-0805">Transcription regulation</keyword>
<dbReference type="InterPro" id="IPR036093">
    <property type="entry name" value="NAC_dom_sf"/>
</dbReference>
<keyword evidence="8" id="KW-0010">Activator</keyword>
<dbReference type="PANTHER" id="PTHR31744">
    <property type="entry name" value="PROTEIN CUP-SHAPED COTYLEDON 2-RELATED"/>
    <property type="match status" value="1"/>
</dbReference>
<evidence type="ECO:0000256" key="8">
    <source>
        <dbReference type="ARBA" id="ARBA00023159"/>
    </source>
</evidence>
<evidence type="ECO:0000256" key="3">
    <source>
        <dbReference type="ARBA" id="ARBA00022692"/>
    </source>
</evidence>
<keyword evidence="3 12" id="KW-0812">Transmembrane</keyword>
<dbReference type="OrthoDB" id="737278at2759"/>
<feature type="transmembrane region" description="Helical" evidence="12">
    <location>
        <begin position="516"/>
        <end position="535"/>
    </location>
</feature>
<dbReference type="SUPFAM" id="SSF101941">
    <property type="entry name" value="NAC domain"/>
    <property type="match status" value="1"/>
</dbReference>
<evidence type="ECO:0000256" key="2">
    <source>
        <dbReference type="ARBA" id="ARBA00004167"/>
    </source>
</evidence>
<keyword evidence="7 12" id="KW-0472">Membrane</keyword>
<gene>
    <name evidence="14" type="ORF">F3Y22_tig00018834pilonHSYRG00007</name>
</gene>
<evidence type="ECO:0000256" key="6">
    <source>
        <dbReference type="ARBA" id="ARBA00023125"/>
    </source>
</evidence>
<dbReference type="GO" id="GO:0000976">
    <property type="term" value="F:transcription cis-regulatory region binding"/>
    <property type="evidence" value="ECO:0007669"/>
    <property type="project" value="UniProtKB-ARBA"/>
</dbReference>
<accession>A0A6A3BYR7</accession>
<keyword evidence="6" id="KW-0238">DNA-binding</keyword>
<evidence type="ECO:0000256" key="5">
    <source>
        <dbReference type="ARBA" id="ARBA00023015"/>
    </source>
</evidence>
<evidence type="ECO:0000313" key="14">
    <source>
        <dbReference type="EMBL" id="KAE8720598.1"/>
    </source>
</evidence>
<dbReference type="PANTHER" id="PTHR31744:SF216">
    <property type="entry name" value="NAC TRANSCRIPTION FACTOR"/>
    <property type="match status" value="1"/>
</dbReference>
<evidence type="ECO:0000313" key="15">
    <source>
        <dbReference type="Proteomes" id="UP000436088"/>
    </source>
</evidence>
<evidence type="ECO:0000256" key="7">
    <source>
        <dbReference type="ARBA" id="ARBA00023136"/>
    </source>
</evidence>
<dbReference type="AlphaFoldDB" id="A0A6A3BYR7"/>
<keyword evidence="15" id="KW-1185">Reference proteome</keyword>
<dbReference type="FunFam" id="2.170.150.80:FF:000002">
    <property type="entry name" value="Nac domain-containing protein 86"/>
    <property type="match status" value="1"/>
</dbReference>
<evidence type="ECO:0000256" key="4">
    <source>
        <dbReference type="ARBA" id="ARBA00022989"/>
    </source>
</evidence>
<name>A0A6A3BYR7_HIBSY</name>
<dbReference type="InterPro" id="IPR003441">
    <property type="entry name" value="NAC-dom"/>
</dbReference>
<proteinExistence type="predicted"/>
<feature type="region of interest" description="Disordered" evidence="11">
    <location>
        <begin position="171"/>
        <end position="191"/>
    </location>
</feature>
<evidence type="ECO:0000256" key="9">
    <source>
        <dbReference type="ARBA" id="ARBA00023163"/>
    </source>
</evidence>
<organism evidence="14 15">
    <name type="scientific">Hibiscus syriacus</name>
    <name type="common">Rose of Sharon</name>
    <dbReference type="NCBI Taxonomy" id="106335"/>
    <lineage>
        <taxon>Eukaryota</taxon>
        <taxon>Viridiplantae</taxon>
        <taxon>Streptophyta</taxon>
        <taxon>Embryophyta</taxon>
        <taxon>Tracheophyta</taxon>
        <taxon>Spermatophyta</taxon>
        <taxon>Magnoliopsida</taxon>
        <taxon>eudicotyledons</taxon>
        <taxon>Gunneridae</taxon>
        <taxon>Pentapetalae</taxon>
        <taxon>rosids</taxon>
        <taxon>malvids</taxon>
        <taxon>Malvales</taxon>
        <taxon>Malvaceae</taxon>
        <taxon>Malvoideae</taxon>
        <taxon>Hibiscus</taxon>
    </lineage>
</organism>
<evidence type="ECO:0000256" key="12">
    <source>
        <dbReference type="SAM" id="Phobius"/>
    </source>
</evidence>
<dbReference type="PROSITE" id="PS51005">
    <property type="entry name" value="NAC"/>
    <property type="match status" value="1"/>
</dbReference>
<dbReference type="Pfam" id="PF02365">
    <property type="entry name" value="NAM"/>
    <property type="match status" value="1"/>
</dbReference>
<protein>
    <submittedName>
        <fullName evidence="14">NAC domain-containing protein 86</fullName>
    </submittedName>
</protein>
<evidence type="ECO:0000259" key="13">
    <source>
        <dbReference type="PROSITE" id="PS51005"/>
    </source>
</evidence>
<dbReference type="GO" id="GO:0006355">
    <property type="term" value="P:regulation of DNA-templated transcription"/>
    <property type="evidence" value="ECO:0007669"/>
    <property type="project" value="InterPro"/>
</dbReference>
<evidence type="ECO:0000256" key="11">
    <source>
        <dbReference type="SAM" id="MobiDB-lite"/>
    </source>
</evidence>
<dbReference type="EMBL" id="VEPZ02000699">
    <property type="protein sequence ID" value="KAE8720598.1"/>
    <property type="molecule type" value="Genomic_DNA"/>
</dbReference>
<feature type="domain" description="NAC" evidence="13">
    <location>
        <begin position="9"/>
        <end position="160"/>
    </location>
</feature>
<keyword evidence="10" id="KW-0539">Nucleus</keyword>
<dbReference type="Gene3D" id="2.170.150.80">
    <property type="entry name" value="NAC domain"/>
    <property type="match status" value="1"/>
</dbReference>
<dbReference type="GO" id="GO:0005634">
    <property type="term" value="C:nucleus"/>
    <property type="evidence" value="ECO:0007669"/>
    <property type="project" value="UniProtKB-SubCell"/>
</dbReference>
<dbReference type="Proteomes" id="UP000436088">
    <property type="component" value="Unassembled WGS sequence"/>
</dbReference>